<dbReference type="Pfam" id="PF06102">
    <property type="entry name" value="RRP36"/>
    <property type="match status" value="1"/>
</dbReference>
<evidence type="ECO:0000256" key="6">
    <source>
        <dbReference type="RuleBase" id="RU368027"/>
    </source>
</evidence>
<comment type="similarity">
    <text evidence="2 6">Belongs to the RRP36 family.</text>
</comment>
<name>A0A3P6QZG5_CYLGO</name>
<keyword evidence="5 6" id="KW-0539">Nucleus</keyword>
<comment type="subcellular location">
    <subcellularLocation>
        <location evidence="1 6">Nucleus</location>
        <location evidence="1 6">Nucleolus</location>
    </subcellularLocation>
</comment>
<keyword evidence="4 6" id="KW-0698">rRNA processing</keyword>
<gene>
    <name evidence="9" type="ORF">CGOC_LOCUS711</name>
</gene>
<evidence type="ECO:0000256" key="1">
    <source>
        <dbReference type="ARBA" id="ARBA00004604"/>
    </source>
</evidence>
<dbReference type="OrthoDB" id="448446at2759"/>
<protein>
    <recommendedName>
        <fullName evidence="6">rRNA biogenesis protein RRP36</fullName>
    </recommendedName>
</protein>
<feature type="region of interest" description="Disordered" evidence="8">
    <location>
        <begin position="271"/>
        <end position="302"/>
    </location>
</feature>
<dbReference type="InterPro" id="IPR009292">
    <property type="entry name" value="RRP36"/>
</dbReference>
<dbReference type="EMBL" id="UYRV01001094">
    <property type="protein sequence ID" value="VDK46205.1"/>
    <property type="molecule type" value="Genomic_DNA"/>
</dbReference>
<dbReference type="GO" id="GO:0030686">
    <property type="term" value="C:90S preribosome"/>
    <property type="evidence" value="ECO:0007669"/>
    <property type="project" value="TreeGrafter"/>
</dbReference>
<evidence type="ECO:0000256" key="4">
    <source>
        <dbReference type="ARBA" id="ARBA00022552"/>
    </source>
</evidence>
<dbReference type="GO" id="GO:0000462">
    <property type="term" value="P:maturation of SSU-rRNA from tricistronic rRNA transcript (SSU-rRNA, 5.8S rRNA, LSU-rRNA)"/>
    <property type="evidence" value="ECO:0007669"/>
    <property type="project" value="TreeGrafter"/>
</dbReference>
<evidence type="ECO:0000256" key="8">
    <source>
        <dbReference type="SAM" id="MobiDB-lite"/>
    </source>
</evidence>
<keyword evidence="10" id="KW-1185">Reference proteome</keyword>
<dbReference type="AlphaFoldDB" id="A0A3P6QZG5"/>
<evidence type="ECO:0000256" key="2">
    <source>
        <dbReference type="ARBA" id="ARBA00009418"/>
    </source>
</evidence>
<sequence>MLGGSEDEMYASDDDVVDITDMLEDGDDTATVCYITILKSMTRKKMKKQLLQIFVLVLFRLVLMKKNTLANVIADLADLPLGKVREMKEKLGLKLFNKAYFGATEATKKAEESRKKKLEAKKFHGQHRPKEISSKRPVSAFRPIYQENVGKKKRDPRFDNRAGLFKERCFDDNYRFLEDLKRQEKEVCNEAVACEERGDSETAEKIRETIRRMENRERTKAERKMKEETLRELREANIERMMHGERPVFKTKAQVKMMNLEKKFKQLKKDNKLDKYMKRKAKKEAHKDMKKKPSFEEMYGYQ</sequence>
<reference evidence="9 10" key="1">
    <citation type="submission" date="2018-11" db="EMBL/GenBank/DDBJ databases">
        <authorList>
            <consortium name="Pathogen Informatics"/>
        </authorList>
    </citation>
    <scope>NUCLEOTIDE SEQUENCE [LARGE SCALE GENOMIC DNA]</scope>
</reference>
<comment type="subunit">
    <text evidence="6">Associates with 90S and pre-40S pre-ribosomal particles.</text>
</comment>
<keyword evidence="7" id="KW-0175">Coiled coil</keyword>
<evidence type="ECO:0000256" key="7">
    <source>
        <dbReference type="SAM" id="Coils"/>
    </source>
</evidence>
<feature type="coiled-coil region" evidence="7">
    <location>
        <begin position="177"/>
        <end position="270"/>
    </location>
</feature>
<dbReference type="PANTHER" id="PTHR21738">
    <property type="entry name" value="RIBOSOMAL RNA PROCESSING PROTEIN 36 HOMOLOG"/>
    <property type="match status" value="1"/>
</dbReference>
<evidence type="ECO:0000313" key="10">
    <source>
        <dbReference type="Proteomes" id="UP000271889"/>
    </source>
</evidence>
<feature type="compositionally biased region" description="Basic and acidic residues" evidence="8">
    <location>
        <begin position="285"/>
        <end position="295"/>
    </location>
</feature>
<evidence type="ECO:0000256" key="5">
    <source>
        <dbReference type="ARBA" id="ARBA00023242"/>
    </source>
</evidence>
<dbReference type="PANTHER" id="PTHR21738:SF0">
    <property type="entry name" value="RIBOSOMAL RNA PROCESSING PROTEIN 36 HOMOLOG"/>
    <property type="match status" value="1"/>
</dbReference>
<dbReference type="Proteomes" id="UP000271889">
    <property type="component" value="Unassembled WGS sequence"/>
</dbReference>
<proteinExistence type="inferred from homology"/>
<evidence type="ECO:0000313" key="9">
    <source>
        <dbReference type="EMBL" id="VDK46205.1"/>
    </source>
</evidence>
<evidence type="ECO:0000256" key="3">
    <source>
        <dbReference type="ARBA" id="ARBA00022517"/>
    </source>
</evidence>
<accession>A0A3P6QZG5</accession>
<keyword evidence="3 6" id="KW-0690">Ribosome biogenesis</keyword>
<organism evidence="9 10">
    <name type="scientific">Cylicostephanus goldi</name>
    <name type="common">Nematode worm</name>
    <dbReference type="NCBI Taxonomy" id="71465"/>
    <lineage>
        <taxon>Eukaryota</taxon>
        <taxon>Metazoa</taxon>
        <taxon>Ecdysozoa</taxon>
        <taxon>Nematoda</taxon>
        <taxon>Chromadorea</taxon>
        <taxon>Rhabditida</taxon>
        <taxon>Rhabditina</taxon>
        <taxon>Rhabditomorpha</taxon>
        <taxon>Strongyloidea</taxon>
        <taxon>Strongylidae</taxon>
        <taxon>Cylicostephanus</taxon>
    </lineage>
</organism>
<keyword evidence="6" id="KW-0687">Ribonucleoprotein</keyword>
<dbReference type="GO" id="GO:0005730">
    <property type="term" value="C:nucleolus"/>
    <property type="evidence" value="ECO:0007669"/>
    <property type="project" value="UniProtKB-SubCell"/>
</dbReference>
<comment type="function">
    <text evidence="6">Component of the 90S pre-ribosome involved in the maturation of rRNAs. Required for early cleavages of the pre-RNAs in the 40S ribosomal subunit maturation pathway.</text>
</comment>